<keyword evidence="2" id="KW-1185">Reference proteome</keyword>
<dbReference type="EMBL" id="BPLQ01013282">
    <property type="protein sequence ID" value="GIY71053.1"/>
    <property type="molecule type" value="Genomic_DNA"/>
</dbReference>
<feature type="non-terminal residue" evidence="1">
    <location>
        <position position="8"/>
    </location>
</feature>
<comment type="caution">
    <text evidence="1">The sequence shown here is derived from an EMBL/GenBank/DDBJ whole genome shotgun (WGS) entry which is preliminary data.</text>
</comment>
<sequence length="8" mass="1076">MEQTKQRR</sequence>
<name>A0AAV4VLZ1_9ARAC</name>
<protein>
    <submittedName>
        <fullName evidence="1">Uncharacterized protein</fullName>
    </submittedName>
</protein>
<accession>A0AAV4VLZ1</accession>
<organism evidence="1 2">
    <name type="scientific">Caerostris darwini</name>
    <dbReference type="NCBI Taxonomy" id="1538125"/>
    <lineage>
        <taxon>Eukaryota</taxon>
        <taxon>Metazoa</taxon>
        <taxon>Ecdysozoa</taxon>
        <taxon>Arthropoda</taxon>
        <taxon>Chelicerata</taxon>
        <taxon>Arachnida</taxon>
        <taxon>Araneae</taxon>
        <taxon>Araneomorphae</taxon>
        <taxon>Entelegynae</taxon>
        <taxon>Araneoidea</taxon>
        <taxon>Araneidae</taxon>
        <taxon>Caerostris</taxon>
    </lineage>
</organism>
<gene>
    <name evidence="1" type="ORF">CDAR_267591</name>
</gene>
<evidence type="ECO:0000313" key="1">
    <source>
        <dbReference type="EMBL" id="GIY71053.1"/>
    </source>
</evidence>
<dbReference type="Proteomes" id="UP001054837">
    <property type="component" value="Unassembled WGS sequence"/>
</dbReference>
<reference evidence="1 2" key="1">
    <citation type="submission" date="2021-06" db="EMBL/GenBank/DDBJ databases">
        <title>Caerostris darwini draft genome.</title>
        <authorList>
            <person name="Kono N."/>
            <person name="Arakawa K."/>
        </authorList>
    </citation>
    <scope>NUCLEOTIDE SEQUENCE [LARGE SCALE GENOMIC DNA]</scope>
</reference>
<evidence type="ECO:0000313" key="2">
    <source>
        <dbReference type="Proteomes" id="UP001054837"/>
    </source>
</evidence>
<proteinExistence type="predicted"/>